<organism evidence="1 2">
    <name type="scientific">Halobacillus locisalis</name>
    <dbReference type="NCBI Taxonomy" id="220753"/>
    <lineage>
        <taxon>Bacteria</taxon>
        <taxon>Bacillati</taxon>
        <taxon>Bacillota</taxon>
        <taxon>Bacilli</taxon>
        <taxon>Bacillales</taxon>
        <taxon>Bacillaceae</taxon>
        <taxon>Halobacillus</taxon>
    </lineage>
</organism>
<keyword evidence="2" id="KW-1185">Reference proteome</keyword>
<reference evidence="1 2" key="1">
    <citation type="journal article" date="2004" name="Extremophiles">
        <title>Halobacillus locisalis sp. nov., a halophilic bacterium isolated from a marine solar saltern of the Yellow Sea in Korea.</title>
        <authorList>
            <person name="Yoon J.H."/>
            <person name="Kang K.H."/>
            <person name="Oh T.K."/>
            <person name="Park Y.H."/>
        </authorList>
    </citation>
    <scope>NUCLEOTIDE SEQUENCE [LARGE SCALE GENOMIC DNA]</scope>
    <source>
        <strain evidence="1 2">KCTC 3788</strain>
    </source>
</reference>
<dbReference type="RefSeq" id="WP_181472325.1">
    <property type="nucleotide sequence ID" value="NZ_JACEFG010000002.1"/>
</dbReference>
<evidence type="ECO:0000313" key="1">
    <source>
        <dbReference type="EMBL" id="MBA2175303.1"/>
    </source>
</evidence>
<dbReference type="AlphaFoldDB" id="A0A838CTU1"/>
<dbReference type="Proteomes" id="UP000571017">
    <property type="component" value="Unassembled WGS sequence"/>
</dbReference>
<accession>A0A838CTU1</accession>
<evidence type="ECO:0000313" key="2">
    <source>
        <dbReference type="Proteomes" id="UP000571017"/>
    </source>
</evidence>
<comment type="caution">
    <text evidence="1">The sequence shown here is derived from an EMBL/GenBank/DDBJ whole genome shotgun (WGS) entry which is preliminary data.</text>
</comment>
<proteinExistence type="predicted"/>
<name>A0A838CTU1_9BACI</name>
<sequence length="151" mass="17439">MFVIGVSYLGWIEVRDQQKLETIEDELHTTNRVHELVVQAKESLKEYEGEEIPTALGDMVVSTMHHTEQFYSSTLLDNGIETGRDYILTVRYNIWDIQKIAGKAGKEASVLTAESMQEIQDSEEQIAEVLRMLDGKRSALENKIENYWWRS</sequence>
<dbReference type="EMBL" id="JACEFG010000002">
    <property type="protein sequence ID" value="MBA2175303.1"/>
    <property type="molecule type" value="Genomic_DNA"/>
</dbReference>
<gene>
    <name evidence="1" type="ORF">H0266_10385</name>
</gene>
<protein>
    <submittedName>
        <fullName evidence="1">Uncharacterized protein</fullName>
    </submittedName>
</protein>